<name>A0AA38STK8_9ASTR</name>
<organism evidence="2 3">
    <name type="scientific">Centaurea solstitialis</name>
    <name type="common">yellow star-thistle</name>
    <dbReference type="NCBI Taxonomy" id="347529"/>
    <lineage>
        <taxon>Eukaryota</taxon>
        <taxon>Viridiplantae</taxon>
        <taxon>Streptophyta</taxon>
        <taxon>Embryophyta</taxon>
        <taxon>Tracheophyta</taxon>
        <taxon>Spermatophyta</taxon>
        <taxon>Magnoliopsida</taxon>
        <taxon>eudicotyledons</taxon>
        <taxon>Gunneridae</taxon>
        <taxon>Pentapetalae</taxon>
        <taxon>asterids</taxon>
        <taxon>campanulids</taxon>
        <taxon>Asterales</taxon>
        <taxon>Asteraceae</taxon>
        <taxon>Carduoideae</taxon>
        <taxon>Cardueae</taxon>
        <taxon>Centaureinae</taxon>
        <taxon>Centaurea</taxon>
    </lineage>
</organism>
<evidence type="ECO:0000313" key="3">
    <source>
        <dbReference type="Proteomes" id="UP001172457"/>
    </source>
</evidence>
<feature type="domain" description="Reverse transcriptase Ty1/copia-type" evidence="1">
    <location>
        <begin position="34"/>
        <end position="267"/>
    </location>
</feature>
<dbReference type="InterPro" id="IPR013103">
    <property type="entry name" value="RVT_2"/>
</dbReference>
<dbReference type="EMBL" id="JARYMX010000005">
    <property type="protein sequence ID" value="KAJ9548564.1"/>
    <property type="molecule type" value="Genomic_DNA"/>
</dbReference>
<dbReference type="PANTHER" id="PTHR11439:SF455">
    <property type="entry name" value="RLK (RECEPTOR-LIKE PROTEIN KINASE) 8, PUTATIVE-RELATED"/>
    <property type="match status" value="1"/>
</dbReference>
<dbReference type="InterPro" id="IPR043502">
    <property type="entry name" value="DNA/RNA_pol_sf"/>
</dbReference>
<comment type="caution">
    <text evidence="2">The sequence shown here is derived from an EMBL/GenBank/DDBJ whole genome shotgun (WGS) entry which is preliminary data.</text>
</comment>
<evidence type="ECO:0000259" key="1">
    <source>
        <dbReference type="Pfam" id="PF07727"/>
    </source>
</evidence>
<gene>
    <name evidence="2" type="ORF">OSB04_021107</name>
</gene>
<dbReference type="AlphaFoldDB" id="A0AA38STK8"/>
<reference evidence="2" key="1">
    <citation type="submission" date="2023-03" db="EMBL/GenBank/DDBJ databases">
        <title>Chromosome-scale reference genome and RAD-based genetic map of yellow starthistle (Centaurea solstitialis) reveal putative structural variation and QTLs associated with invader traits.</title>
        <authorList>
            <person name="Reatini B."/>
            <person name="Cang F.A."/>
            <person name="Jiang Q."/>
            <person name="Mckibben M.T.W."/>
            <person name="Barker M.S."/>
            <person name="Rieseberg L.H."/>
            <person name="Dlugosch K.M."/>
        </authorList>
    </citation>
    <scope>NUCLEOTIDE SEQUENCE</scope>
    <source>
        <strain evidence="2">CAN-66</strain>
        <tissue evidence="2">Leaf</tissue>
    </source>
</reference>
<dbReference type="SUPFAM" id="SSF56672">
    <property type="entry name" value="DNA/RNA polymerases"/>
    <property type="match status" value="1"/>
</dbReference>
<dbReference type="CDD" id="cd09272">
    <property type="entry name" value="RNase_HI_RT_Ty1"/>
    <property type="match status" value="1"/>
</dbReference>
<sequence>MIQPFPEPQTITQALKQPQWRKAMQEEYDALLRNQTWSLVPPESVPNLVGSKWVFRTKFKPNGTIDRFHQRSGLDYIETFSPVIKPATLRLVLSLASSQNWPLRQLDINNVLLQGTLTESVYMSQPPGFVDPSFPHHVCKLNKAIYGLRQASRAWYNELKSFLISDHFKPTISDPSLFVRHSNTSPIYILVYVDDIIFTGPNSSLVSSFITSLAHKFSLKDLGNLSYFLGVEVLPHPHGLFLSQSKYILDLLTKANMNNCKPASIPLTISDHLTTTNGTPLSDPKNYRSFVGGLLQYLSLTRPDVAFVVNKLSQFMHRPTDIHWAALKRLLRYLFIMVYSYVVTLRYIVYLGSNPIAWSSKRQPTLARSSTKAEFWAVASTTTEVQWTISLLSELGYKSTTTPTIFCDNLSAVHYSANPVFHSRMKHLALDFHFVREKVQDGSIRVTHIKGDDQLADALTKPLLKHRYNTLLSKIGLLSRSSILREHINT</sequence>
<protein>
    <recommendedName>
        <fullName evidence="1">Reverse transcriptase Ty1/copia-type domain-containing protein</fullName>
    </recommendedName>
</protein>
<keyword evidence="3" id="KW-1185">Reference proteome</keyword>
<dbReference type="Proteomes" id="UP001172457">
    <property type="component" value="Chromosome 5"/>
</dbReference>
<proteinExistence type="predicted"/>
<evidence type="ECO:0000313" key="2">
    <source>
        <dbReference type="EMBL" id="KAJ9548564.1"/>
    </source>
</evidence>
<dbReference type="PANTHER" id="PTHR11439">
    <property type="entry name" value="GAG-POL-RELATED RETROTRANSPOSON"/>
    <property type="match status" value="1"/>
</dbReference>
<dbReference type="Pfam" id="PF07727">
    <property type="entry name" value="RVT_2"/>
    <property type="match status" value="1"/>
</dbReference>
<accession>A0AA38STK8</accession>